<dbReference type="EMBL" id="CP031968">
    <property type="protein sequence ID" value="AXT45658.1"/>
    <property type="molecule type" value="Genomic_DNA"/>
</dbReference>
<name>A0AAD0RWG7_9NEIS</name>
<dbReference type="KEGG" id="crz:D1345_05470"/>
<dbReference type="AlphaFoldDB" id="A0AAD0RWG7"/>
<dbReference type="InterPro" id="IPR021267">
    <property type="entry name" value="DUF2844"/>
</dbReference>
<organism evidence="2 3">
    <name type="scientific">Chromobacterium rhizoryzae</name>
    <dbReference type="NCBI Taxonomy" id="1778675"/>
    <lineage>
        <taxon>Bacteria</taxon>
        <taxon>Pseudomonadati</taxon>
        <taxon>Pseudomonadota</taxon>
        <taxon>Betaproteobacteria</taxon>
        <taxon>Neisseriales</taxon>
        <taxon>Chromobacteriaceae</taxon>
        <taxon>Chromobacterium</taxon>
    </lineage>
</organism>
<dbReference type="RefSeq" id="WP_118266745.1">
    <property type="nucleotide sequence ID" value="NZ_CP031968.1"/>
</dbReference>
<keyword evidence="3" id="KW-1185">Reference proteome</keyword>
<proteinExistence type="predicted"/>
<evidence type="ECO:0000313" key="2">
    <source>
        <dbReference type="EMBL" id="AXT45658.1"/>
    </source>
</evidence>
<reference evidence="2 3" key="1">
    <citation type="submission" date="2018-08" db="EMBL/GenBank/DDBJ databases">
        <title>Complete genome sequence of JP2-74.</title>
        <authorList>
            <person name="Wu L."/>
        </authorList>
    </citation>
    <scope>NUCLEOTIDE SEQUENCE [LARGE SCALE GENOMIC DNA]</scope>
    <source>
        <strain evidence="2 3">JP2-74</strain>
    </source>
</reference>
<dbReference type="Proteomes" id="UP000259465">
    <property type="component" value="Chromosome"/>
</dbReference>
<evidence type="ECO:0000313" key="3">
    <source>
        <dbReference type="Proteomes" id="UP000259465"/>
    </source>
</evidence>
<dbReference type="Pfam" id="PF11005">
    <property type="entry name" value="DUF2844"/>
    <property type="match status" value="1"/>
</dbReference>
<keyword evidence="1" id="KW-0732">Signal</keyword>
<gene>
    <name evidence="2" type="ORF">D1345_05470</name>
</gene>
<feature type="chain" id="PRO_5042111005" evidence="1">
    <location>
        <begin position="25"/>
        <end position="152"/>
    </location>
</feature>
<evidence type="ECO:0000256" key="1">
    <source>
        <dbReference type="SAM" id="SignalP"/>
    </source>
</evidence>
<sequence>MQTSFMAGHALLLGLSLFSGPALAALGQPLPAGRAIVAPQALALKAAPSVLYSVAQSRDEAGRLIREFARQADGVVFAVAWQGASLPDMRQLLGDYFSSYVSSQQSNQAGLNRLEGRKPGLIVVSAGRGRVFFGLAYVPALVPAGLDIDQLK</sequence>
<accession>A0AAD0RWG7</accession>
<feature type="signal peptide" evidence="1">
    <location>
        <begin position="1"/>
        <end position="24"/>
    </location>
</feature>
<protein>
    <submittedName>
        <fullName evidence="2">DUF2844 domain-containing protein</fullName>
    </submittedName>
</protein>